<reference evidence="4" key="1">
    <citation type="submission" date="2021-02" db="EMBL/GenBank/DDBJ databases">
        <authorList>
            <person name="Palmer J.M."/>
        </authorList>
    </citation>
    <scope>NUCLEOTIDE SEQUENCE</scope>
    <source>
        <strain evidence="4">SCRP23</strain>
    </source>
</reference>
<comment type="caution">
    <text evidence="4">The sequence shown here is derived from an EMBL/GenBank/DDBJ whole genome shotgun (WGS) entry which is preliminary data.</text>
</comment>
<name>A0A8T1XCX5_9STRA</name>
<evidence type="ECO:0000256" key="1">
    <source>
        <dbReference type="SAM" id="MobiDB-lite"/>
    </source>
</evidence>
<protein>
    <submittedName>
        <fullName evidence="4">Uncharacterized protein</fullName>
    </submittedName>
</protein>
<feature type="region of interest" description="Disordered" evidence="1">
    <location>
        <begin position="23"/>
        <end position="54"/>
    </location>
</feature>
<keyword evidence="2" id="KW-1133">Transmembrane helix</keyword>
<gene>
    <name evidence="4" type="ORF">PHYBOEH_000617</name>
</gene>
<keyword evidence="2" id="KW-0472">Membrane</keyword>
<evidence type="ECO:0000313" key="4">
    <source>
        <dbReference type="EMBL" id="KAG7401559.1"/>
    </source>
</evidence>
<keyword evidence="2" id="KW-0812">Transmembrane</keyword>
<organism evidence="4 5">
    <name type="scientific">Phytophthora boehmeriae</name>
    <dbReference type="NCBI Taxonomy" id="109152"/>
    <lineage>
        <taxon>Eukaryota</taxon>
        <taxon>Sar</taxon>
        <taxon>Stramenopiles</taxon>
        <taxon>Oomycota</taxon>
        <taxon>Peronosporomycetes</taxon>
        <taxon>Peronosporales</taxon>
        <taxon>Peronosporaceae</taxon>
        <taxon>Phytophthora</taxon>
    </lineage>
</organism>
<feature type="compositionally biased region" description="Low complexity" evidence="1">
    <location>
        <begin position="84"/>
        <end position="98"/>
    </location>
</feature>
<evidence type="ECO:0000313" key="5">
    <source>
        <dbReference type="Proteomes" id="UP000693981"/>
    </source>
</evidence>
<keyword evidence="3" id="KW-0732">Signal</keyword>
<feature type="signal peptide" evidence="3">
    <location>
        <begin position="1"/>
        <end position="19"/>
    </location>
</feature>
<keyword evidence="5" id="KW-1185">Reference proteome</keyword>
<dbReference type="EMBL" id="JAGDFL010000011">
    <property type="protein sequence ID" value="KAG7401559.1"/>
    <property type="molecule type" value="Genomic_DNA"/>
</dbReference>
<evidence type="ECO:0000256" key="3">
    <source>
        <dbReference type="SAM" id="SignalP"/>
    </source>
</evidence>
<accession>A0A8T1XCX5</accession>
<dbReference type="Proteomes" id="UP000693981">
    <property type="component" value="Unassembled WGS sequence"/>
</dbReference>
<feature type="region of interest" description="Disordered" evidence="1">
    <location>
        <begin position="71"/>
        <end position="98"/>
    </location>
</feature>
<proteinExistence type="predicted"/>
<feature type="transmembrane region" description="Helical" evidence="2">
    <location>
        <begin position="122"/>
        <end position="145"/>
    </location>
</feature>
<feature type="chain" id="PRO_5035834252" evidence="3">
    <location>
        <begin position="20"/>
        <end position="169"/>
    </location>
</feature>
<dbReference type="AlphaFoldDB" id="A0A8T1XCX5"/>
<sequence length="169" mass="17109">MKVTSFVLTFLVIVGVAQATGSQSSVDQVGIDTHATPAPTTNSDGELPTPKPTTVDDLVVTPAPTFPTAAPTASADLLVTPAPTTTSDGSSSSESDVSQVSTAVGVAYSTTLEEEEAASKSYTVPIAVAACVAGLIAAVAAAFVIRKRKIARTDSTLDEDYTHAIATPV</sequence>
<evidence type="ECO:0000256" key="2">
    <source>
        <dbReference type="SAM" id="Phobius"/>
    </source>
</evidence>